<gene>
    <name evidence="5" type="ORF">SPHA_58427</name>
</gene>
<feature type="compositionally biased region" description="Polar residues" evidence="2">
    <location>
        <begin position="468"/>
        <end position="480"/>
    </location>
</feature>
<evidence type="ECO:0000259" key="4">
    <source>
        <dbReference type="PROSITE" id="PS50059"/>
    </source>
</evidence>
<comment type="caution">
    <text evidence="5">The sequence shown here is derived from an EMBL/GenBank/DDBJ whole genome shotgun (WGS) entry which is preliminary data.</text>
</comment>
<keyword evidence="1" id="KW-0697">Rotamase</keyword>
<dbReference type="PANTHER" id="PTHR44927:SF1">
    <property type="entry name" value="FK506-BINDING PROTEIN 15"/>
    <property type="match status" value="1"/>
</dbReference>
<feature type="transmembrane region" description="Helical" evidence="3">
    <location>
        <begin position="331"/>
        <end position="353"/>
    </location>
</feature>
<dbReference type="InterPro" id="IPR001179">
    <property type="entry name" value="PPIase_FKBP_dom"/>
</dbReference>
<reference evidence="5" key="1">
    <citation type="submission" date="2021-01" db="EMBL/GenBank/DDBJ databases">
        <authorList>
            <person name="Li R."/>
            <person name="Bekaert M."/>
        </authorList>
    </citation>
    <scope>NUCLEOTIDE SEQUENCE</scope>
    <source>
        <strain evidence="5">Farmed</strain>
    </source>
</reference>
<comment type="catalytic activity">
    <reaction evidence="1">
        <text>[protein]-peptidylproline (omega=180) = [protein]-peptidylproline (omega=0)</text>
        <dbReference type="Rhea" id="RHEA:16237"/>
        <dbReference type="Rhea" id="RHEA-COMP:10747"/>
        <dbReference type="Rhea" id="RHEA-COMP:10748"/>
        <dbReference type="ChEBI" id="CHEBI:83833"/>
        <dbReference type="ChEBI" id="CHEBI:83834"/>
        <dbReference type="EC" id="5.2.1.8"/>
    </reaction>
</comment>
<dbReference type="EMBL" id="CAHIKZ030003993">
    <property type="protein sequence ID" value="CAE1306137.1"/>
    <property type="molecule type" value="Genomic_DNA"/>
</dbReference>
<sequence length="660" mass="72654">MFFDKDDDDQDFLSPSGGSKLASLFGMDTTHNKGGNESLTYTAPKQPKKENLTTGPPGNAPDLTMACIVQTYKYVENDYKHQGKLGAAILSNYATSDYRILLYISKQKQVTNVQISKNFAFTMQANNYAVFYDASRQGWSILFESQQIAHKFGKEVALAKANSCAGSLDSVIIQDLTPGEGGSLEVGDSAEVKYSGWLYTNHKLGQMFDSNINSDKQFRFKLGKGKVIKGWETGIVGMKKGGRRFLIVPPGLAYEHLHQGSSKFLSFLLSFLPSFFLSSLPSFFPPFLLSFLPSFFLSSLPSFFPPFLLSFLPSFFLSSLPSFFPPFLLSFLISLSFFFPFFSSSFLSFIFFVKLAHGDSTTPERPNAENSAPQAQATTDSNNSRDTDGAPTEETVKSRSRSINEQLAQSPKSDKARLISRMAKMGQPMLPRVGTIPATTTDSEGEEIPVSSPPDGDIVPPNKPEPPQKSSCQSAGNSQAKVHTTNAMPMHSNPYSLGLPTTQQLAVYQNPHVPPQTNAISSGMHPQISPVHPMAPFQTTPPQPLYNHQPYPQQTYPAPVSSADVHVPVILSESRQHSAEMRLAMSSVSEKVDKILNKLENSGGPGYLSTTPSMETSILMQNIQRIVQENEHLKKELTECGMKVETQNSKIAELLQQNQK</sequence>
<organism evidence="5 6">
    <name type="scientific">Acanthosepion pharaonis</name>
    <name type="common">Pharaoh cuttlefish</name>
    <name type="synonym">Sepia pharaonis</name>
    <dbReference type="NCBI Taxonomy" id="158019"/>
    <lineage>
        <taxon>Eukaryota</taxon>
        <taxon>Metazoa</taxon>
        <taxon>Spiralia</taxon>
        <taxon>Lophotrochozoa</taxon>
        <taxon>Mollusca</taxon>
        <taxon>Cephalopoda</taxon>
        <taxon>Coleoidea</taxon>
        <taxon>Decapodiformes</taxon>
        <taxon>Sepiida</taxon>
        <taxon>Sepiina</taxon>
        <taxon>Sepiidae</taxon>
        <taxon>Acanthosepion</taxon>
    </lineage>
</organism>
<feature type="transmembrane region" description="Helical" evidence="3">
    <location>
        <begin position="264"/>
        <end position="284"/>
    </location>
</feature>
<dbReference type="AlphaFoldDB" id="A0A812DPT1"/>
<keyword evidence="3" id="KW-0812">Transmembrane</keyword>
<dbReference type="Gene3D" id="3.10.50.40">
    <property type="match status" value="1"/>
</dbReference>
<feature type="compositionally biased region" description="Polar residues" evidence="2">
    <location>
        <begin position="401"/>
        <end position="411"/>
    </location>
</feature>
<dbReference type="PROSITE" id="PS50059">
    <property type="entry name" value="FKBP_PPIASE"/>
    <property type="match status" value="1"/>
</dbReference>
<feature type="transmembrane region" description="Helical" evidence="3">
    <location>
        <begin position="304"/>
        <end position="324"/>
    </location>
</feature>
<dbReference type="Pfam" id="PF00254">
    <property type="entry name" value="FKBP_C"/>
    <property type="match status" value="1"/>
</dbReference>
<dbReference type="InterPro" id="IPR011993">
    <property type="entry name" value="PH-like_dom_sf"/>
</dbReference>
<evidence type="ECO:0000313" key="6">
    <source>
        <dbReference type="Proteomes" id="UP000597762"/>
    </source>
</evidence>
<feature type="region of interest" description="Disordered" evidence="2">
    <location>
        <begin position="362"/>
        <end position="480"/>
    </location>
</feature>
<feature type="compositionally biased region" description="Polar residues" evidence="2">
    <location>
        <begin position="362"/>
        <end position="382"/>
    </location>
</feature>
<feature type="region of interest" description="Disordered" evidence="2">
    <location>
        <begin position="512"/>
        <end position="555"/>
    </location>
</feature>
<dbReference type="Gene3D" id="2.30.29.30">
    <property type="entry name" value="Pleckstrin-homology domain (PH domain)/Phosphotyrosine-binding domain (PTB)"/>
    <property type="match status" value="1"/>
</dbReference>
<dbReference type="OrthoDB" id="77911at2759"/>
<name>A0A812DPT1_ACAPH</name>
<feature type="compositionally biased region" description="Acidic residues" evidence="2">
    <location>
        <begin position="1"/>
        <end position="11"/>
    </location>
</feature>
<feature type="region of interest" description="Disordered" evidence="2">
    <location>
        <begin position="1"/>
        <end position="58"/>
    </location>
</feature>
<evidence type="ECO:0000256" key="1">
    <source>
        <dbReference type="PROSITE-ProRule" id="PRU00277"/>
    </source>
</evidence>
<evidence type="ECO:0000256" key="2">
    <source>
        <dbReference type="SAM" id="MobiDB-lite"/>
    </source>
</evidence>
<keyword evidence="3" id="KW-0472">Membrane</keyword>
<proteinExistence type="predicted"/>
<dbReference type="Proteomes" id="UP000597762">
    <property type="component" value="Unassembled WGS sequence"/>
</dbReference>
<dbReference type="Pfam" id="PF23649">
    <property type="entry name" value="FKBP15"/>
    <property type="match status" value="1"/>
</dbReference>
<dbReference type="EC" id="5.2.1.8" evidence="1"/>
<feature type="compositionally biased region" description="Polar residues" evidence="2">
    <location>
        <begin position="32"/>
        <end position="43"/>
    </location>
</feature>
<evidence type="ECO:0000313" key="5">
    <source>
        <dbReference type="EMBL" id="CAE1306137.1"/>
    </source>
</evidence>
<keyword evidence="1" id="KW-0413">Isomerase</keyword>
<dbReference type="InterPro" id="IPR056598">
    <property type="entry name" value="FKBP-15_dom"/>
</dbReference>
<dbReference type="GO" id="GO:0003755">
    <property type="term" value="F:peptidyl-prolyl cis-trans isomerase activity"/>
    <property type="evidence" value="ECO:0007669"/>
    <property type="project" value="UniProtKB-KW"/>
</dbReference>
<accession>A0A812DPT1</accession>
<evidence type="ECO:0000256" key="3">
    <source>
        <dbReference type="SAM" id="Phobius"/>
    </source>
</evidence>
<keyword evidence="3" id="KW-1133">Transmembrane helix</keyword>
<keyword evidence="6" id="KW-1185">Reference proteome</keyword>
<dbReference type="InterPro" id="IPR046357">
    <property type="entry name" value="PPIase_dom_sf"/>
</dbReference>
<dbReference type="PANTHER" id="PTHR44927">
    <property type="entry name" value="FK506-BINDING PROTEIN 15"/>
    <property type="match status" value="1"/>
</dbReference>
<dbReference type="SUPFAM" id="SSF54534">
    <property type="entry name" value="FKBP-like"/>
    <property type="match status" value="1"/>
</dbReference>
<feature type="domain" description="PPIase FKBP-type" evidence="4">
    <location>
        <begin position="187"/>
        <end position="254"/>
    </location>
</feature>
<protein>
    <recommendedName>
        <fullName evidence="1">peptidylprolyl isomerase</fullName>
        <ecNumber evidence="1">5.2.1.8</ecNumber>
    </recommendedName>
</protein>